<name>A0A433CWX0_9FUNG</name>
<dbReference type="EMBL" id="RBNI01011734">
    <property type="protein sequence ID" value="RUP43089.1"/>
    <property type="molecule type" value="Genomic_DNA"/>
</dbReference>
<dbReference type="PANTHER" id="PTHR15439">
    <property type="entry name" value="RETINOBLASTOMA-BINDING PROTEIN 6"/>
    <property type="match status" value="1"/>
</dbReference>
<gene>
    <name evidence="6" type="ORF">BC936DRAFT_137635</name>
</gene>
<keyword evidence="5" id="KW-0539">Nucleus</keyword>
<dbReference type="Gene3D" id="3.10.20.90">
    <property type="entry name" value="Phosphatidylinositol 3-kinase Catalytic Subunit, Chain A, domain 1"/>
    <property type="match status" value="1"/>
</dbReference>
<proteinExistence type="predicted"/>
<dbReference type="OrthoDB" id="106784at2759"/>
<dbReference type="Pfam" id="PF08783">
    <property type="entry name" value="DWNN"/>
    <property type="match status" value="1"/>
</dbReference>
<keyword evidence="4" id="KW-0862">Zinc</keyword>
<keyword evidence="3" id="KW-0863">Zinc-finger</keyword>
<keyword evidence="7" id="KW-1185">Reference proteome</keyword>
<dbReference type="GO" id="GO:0006511">
    <property type="term" value="P:ubiquitin-dependent protein catabolic process"/>
    <property type="evidence" value="ECO:0007669"/>
    <property type="project" value="TreeGrafter"/>
</dbReference>
<dbReference type="InterPro" id="IPR033489">
    <property type="entry name" value="RBBP6"/>
</dbReference>
<dbReference type="GO" id="GO:0005634">
    <property type="term" value="C:nucleus"/>
    <property type="evidence" value="ECO:0007669"/>
    <property type="project" value="UniProtKB-SubCell"/>
</dbReference>
<dbReference type="GO" id="GO:0016567">
    <property type="term" value="P:protein ubiquitination"/>
    <property type="evidence" value="ECO:0007669"/>
    <property type="project" value="InterPro"/>
</dbReference>
<protein>
    <submittedName>
        <fullName evidence="6">Brain my038 protein</fullName>
    </submittedName>
</protein>
<dbReference type="GO" id="GO:0006397">
    <property type="term" value="P:mRNA processing"/>
    <property type="evidence" value="ECO:0007669"/>
    <property type="project" value="InterPro"/>
</dbReference>
<dbReference type="SMART" id="SM01180">
    <property type="entry name" value="DWNN"/>
    <property type="match status" value="1"/>
</dbReference>
<dbReference type="PROSITE" id="PS51282">
    <property type="entry name" value="DWNN"/>
    <property type="match status" value="1"/>
</dbReference>
<keyword evidence="2" id="KW-0479">Metal-binding</keyword>
<dbReference type="InterPro" id="IPR014891">
    <property type="entry name" value="DWNN_domain"/>
</dbReference>
<dbReference type="PANTHER" id="PTHR15439:SF0">
    <property type="entry name" value="CELL DIVISION CYCLE AND APOPTOSIS REGULATOR PROTEIN 1-RELATED"/>
    <property type="match status" value="1"/>
</dbReference>
<comment type="caution">
    <text evidence="6">The sequence shown here is derived from an EMBL/GenBank/DDBJ whole genome shotgun (WGS) entry which is preliminary data.</text>
</comment>
<comment type="subcellular location">
    <subcellularLocation>
        <location evidence="1">Nucleus</location>
    </subcellularLocation>
</comment>
<evidence type="ECO:0000256" key="3">
    <source>
        <dbReference type="ARBA" id="ARBA00022771"/>
    </source>
</evidence>
<evidence type="ECO:0000256" key="4">
    <source>
        <dbReference type="ARBA" id="ARBA00022833"/>
    </source>
</evidence>
<dbReference type="Proteomes" id="UP000268093">
    <property type="component" value="Unassembled WGS sequence"/>
</dbReference>
<evidence type="ECO:0000256" key="1">
    <source>
        <dbReference type="ARBA" id="ARBA00004123"/>
    </source>
</evidence>
<evidence type="ECO:0000313" key="7">
    <source>
        <dbReference type="Proteomes" id="UP000268093"/>
    </source>
</evidence>
<reference evidence="6 7" key="1">
    <citation type="journal article" date="2018" name="New Phytol.">
        <title>Phylogenomics of Endogonaceae and evolution of mycorrhizas within Mucoromycota.</title>
        <authorList>
            <person name="Chang Y."/>
            <person name="Desiro A."/>
            <person name="Na H."/>
            <person name="Sandor L."/>
            <person name="Lipzen A."/>
            <person name="Clum A."/>
            <person name="Barry K."/>
            <person name="Grigoriev I.V."/>
            <person name="Martin F.M."/>
            <person name="Stajich J.E."/>
            <person name="Smith M.E."/>
            <person name="Bonito G."/>
            <person name="Spatafora J.W."/>
        </authorList>
    </citation>
    <scope>NUCLEOTIDE SEQUENCE [LARGE SCALE GENOMIC DNA]</scope>
    <source>
        <strain evidence="6 7">GMNB39</strain>
    </source>
</reference>
<dbReference type="AlphaFoldDB" id="A0A433CWX0"/>
<evidence type="ECO:0000256" key="5">
    <source>
        <dbReference type="ARBA" id="ARBA00023242"/>
    </source>
</evidence>
<organism evidence="6 7">
    <name type="scientific">Jimgerdemannia flammicorona</name>
    <dbReference type="NCBI Taxonomy" id="994334"/>
    <lineage>
        <taxon>Eukaryota</taxon>
        <taxon>Fungi</taxon>
        <taxon>Fungi incertae sedis</taxon>
        <taxon>Mucoromycota</taxon>
        <taxon>Mucoromycotina</taxon>
        <taxon>Endogonomycetes</taxon>
        <taxon>Endogonales</taxon>
        <taxon>Endogonaceae</taxon>
        <taxon>Jimgerdemannia</taxon>
    </lineage>
</organism>
<accession>A0A433CWX0</accession>
<evidence type="ECO:0000256" key="2">
    <source>
        <dbReference type="ARBA" id="ARBA00022723"/>
    </source>
</evidence>
<evidence type="ECO:0000313" key="6">
    <source>
        <dbReference type="EMBL" id="RUP43089.1"/>
    </source>
</evidence>
<sequence length="76" mass="8613">MSVVYYKFKSAKDSDYDLYTFDGTGTSVFDLKKEIITAKKLGKGTDFDLAIYNAQTDEGSVLRLFILHEFGNENID</sequence>
<dbReference type="GO" id="GO:0061630">
    <property type="term" value="F:ubiquitin protein ligase activity"/>
    <property type="evidence" value="ECO:0007669"/>
    <property type="project" value="InterPro"/>
</dbReference>
<dbReference type="GO" id="GO:0008270">
    <property type="term" value="F:zinc ion binding"/>
    <property type="evidence" value="ECO:0007669"/>
    <property type="project" value="UniProtKB-KW"/>
</dbReference>